<protein>
    <recommendedName>
        <fullName evidence="5">AT4G36440-like protein</fullName>
    </recommendedName>
</protein>
<keyword evidence="2" id="KW-1133">Transmembrane helix</keyword>
<accession>A0A7J7I0V4</accession>
<name>A0A7J7I0V4_CAMSI</name>
<evidence type="ECO:0000313" key="4">
    <source>
        <dbReference type="Proteomes" id="UP000593564"/>
    </source>
</evidence>
<evidence type="ECO:0008006" key="5">
    <source>
        <dbReference type="Google" id="ProtNLM"/>
    </source>
</evidence>
<evidence type="ECO:0000256" key="1">
    <source>
        <dbReference type="SAM" id="MobiDB-lite"/>
    </source>
</evidence>
<dbReference type="PANTHER" id="PTHR35752">
    <property type="entry name" value="G-PROTEIN COUPLED RECEPTOR"/>
    <property type="match status" value="1"/>
</dbReference>
<dbReference type="EMBL" id="JACBKZ010000002">
    <property type="protein sequence ID" value="KAF5958267.1"/>
    <property type="molecule type" value="Genomic_DNA"/>
</dbReference>
<proteinExistence type="predicted"/>
<comment type="caution">
    <text evidence="3">The sequence shown here is derived from an EMBL/GenBank/DDBJ whole genome shotgun (WGS) entry which is preliminary data.</text>
</comment>
<keyword evidence="4" id="KW-1185">Reference proteome</keyword>
<dbReference type="PANTHER" id="PTHR35752:SF1">
    <property type="entry name" value="G-PROTEIN COUPLED RECEPTOR"/>
    <property type="match status" value="1"/>
</dbReference>
<feature type="region of interest" description="Disordered" evidence="1">
    <location>
        <begin position="467"/>
        <end position="487"/>
    </location>
</feature>
<feature type="compositionally biased region" description="Polar residues" evidence="1">
    <location>
        <begin position="473"/>
        <end position="487"/>
    </location>
</feature>
<keyword evidence="2" id="KW-0472">Membrane</keyword>
<dbReference type="Proteomes" id="UP000593564">
    <property type="component" value="Unassembled WGS sequence"/>
</dbReference>
<reference evidence="3 4" key="2">
    <citation type="submission" date="2020-07" db="EMBL/GenBank/DDBJ databases">
        <title>Genome assembly of wild tea tree DASZ reveals pedigree and selection history of tea varieties.</title>
        <authorList>
            <person name="Zhang W."/>
        </authorList>
    </citation>
    <scope>NUCLEOTIDE SEQUENCE [LARGE SCALE GENOMIC DNA]</scope>
    <source>
        <strain evidence="4">cv. G240</strain>
        <tissue evidence="3">Leaf</tissue>
    </source>
</reference>
<keyword evidence="2" id="KW-0812">Transmembrane</keyword>
<dbReference type="AlphaFoldDB" id="A0A7J7I0V4"/>
<gene>
    <name evidence="3" type="ORF">HYC85_005492</name>
</gene>
<reference evidence="4" key="1">
    <citation type="journal article" date="2020" name="Nat. Commun.">
        <title>Genome assembly of wild tea tree DASZ reveals pedigree and selection history of tea varieties.</title>
        <authorList>
            <person name="Zhang W."/>
            <person name="Zhang Y."/>
            <person name="Qiu H."/>
            <person name="Guo Y."/>
            <person name="Wan H."/>
            <person name="Zhang X."/>
            <person name="Scossa F."/>
            <person name="Alseekh S."/>
            <person name="Zhang Q."/>
            <person name="Wang P."/>
            <person name="Xu L."/>
            <person name="Schmidt M.H."/>
            <person name="Jia X."/>
            <person name="Li D."/>
            <person name="Zhu A."/>
            <person name="Guo F."/>
            <person name="Chen W."/>
            <person name="Ni D."/>
            <person name="Usadel B."/>
            <person name="Fernie A.R."/>
            <person name="Wen W."/>
        </authorList>
    </citation>
    <scope>NUCLEOTIDE SEQUENCE [LARGE SCALE GENOMIC DNA]</scope>
    <source>
        <strain evidence="4">cv. G240</strain>
    </source>
</reference>
<organism evidence="3 4">
    <name type="scientific">Camellia sinensis</name>
    <name type="common">Tea plant</name>
    <name type="synonym">Thea sinensis</name>
    <dbReference type="NCBI Taxonomy" id="4442"/>
    <lineage>
        <taxon>Eukaryota</taxon>
        <taxon>Viridiplantae</taxon>
        <taxon>Streptophyta</taxon>
        <taxon>Embryophyta</taxon>
        <taxon>Tracheophyta</taxon>
        <taxon>Spermatophyta</taxon>
        <taxon>Magnoliopsida</taxon>
        <taxon>eudicotyledons</taxon>
        <taxon>Gunneridae</taxon>
        <taxon>Pentapetalae</taxon>
        <taxon>asterids</taxon>
        <taxon>Ericales</taxon>
        <taxon>Theaceae</taxon>
        <taxon>Camellia</taxon>
    </lineage>
</organism>
<evidence type="ECO:0000256" key="2">
    <source>
        <dbReference type="SAM" id="Phobius"/>
    </source>
</evidence>
<feature type="transmembrane region" description="Helical" evidence="2">
    <location>
        <begin position="392"/>
        <end position="416"/>
    </location>
</feature>
<sequence>MVNVEFLIYYDYATEVHQRYPTNAITITVTTTTTTTNHHRCCQRTTTTATIVTPLLPPPPSPSLPPLPQPPLSPSLYYYHYRHNAITILPHTTTTMLPPQHGYQITTTNIESSGWIGNPFEYDGKLIYGFLSFSSSSFSFQDSDLVVRFCKDVESRSQTGYVDFGRFDKSNFFVAGSGHVNFVQDFYNGDLINCEHSYDKVGRTAQVNIICGSCPNGKCKGGLGCICNVTYESACRVLVELAIPCEKQGLRVFEGFTVGFHPRSWEIVYNGMTQLGFEKSHHEFSFGTEPSHVALYMTAIASLSNLVQKPTVKVFPEHGLEVRLSGSGANGSPPTTLSPTMLMVDWRCEKAQDTPYEVEITIPVESYAPIQFTLTKMCEHRQNEGGNTTRGWAVFGVISCVFIVSSILFCCGGFVYKTRVKNLRGLDALPGMTFLSACLETVSGGGGHGYSRPEDLNNSFVNQASWEHPPASAQGTSRTSERTYGSI</sequence>
<evidence type="ECO:0000313" key="3">
    <source>
        <dbReference type="EMBL" id="KAF5958267.1"/>
    </source>
</evidence>